<dbReference type="FunFam" id="1.10.510.10:FF:000021">
    <property type="entry name" value="Serine/threonine protein kinase"/>
    <property type="match status" value="1"/>
</dbReference>
<dbReference type="EC" id="2.7.11.1" evidence="1"/>
<dbReference type="RefSeq" id="WP_419193098.1">
    <property type="nucleotide sequence ID" value="NZ_CP036279.1"/>
</dbReference>
<dbReference type="SMART" id="SM00220">
    <property type="entry name" value="S_TKc"/>
    <property type="match status" value="1"/>
</dbReference>
<keyword evidence="12" id="KW-1185">Reference proteome</keyword>
<evidence type="ECO:0000313" key="11">
    <source>
        <dbReference type="EMBL" id="QDU59255.1"/>
    </source>
</evidence>
<evidence type="ECO:0000256" key="7">
    <source>
        <dbReference type="PROSITE-ProRule" id="PRU10141"/>
    </source>
</evidence>
<feature type="domain" description="Protein kinase" evidence="10">
    <location>
        <begin position="85"/>
        <end position="346"/>
    </location>
</feature>
<evidence type="ECO:0000256" key="3">
    <source>
        <dbReference type="ARBA" id="ARBA00022679"/>
    </source>
</evidence>
<feature type="transmembrane region" description="Helical" evidence="9">
    <location>
        <begin position="397"/>
        <end position="419"/>
    </location>
</feature>
<dbReference type="InterPro" id="IPR000719">
    <property type="entry name" value="Prot_kinase_dom"/>
</dbReference>
<dbReference type="Pfam" id="PF00069">
    <property type="entry name" value="Pkinase"/>
    <property type="match status" value="1"/>
</dbReference>
<dbReference type="SUPFAM" id="SSF56112">
    <property type="entry name" value="Protein kinase-like (PK-like)"/>
    <property type="match status" value="1"/>
</dbReference>
<sequence>MDDDRLAEKLEAYLEAIHEQRDQDAVALRRQHPEIARLADCLDGLDRLGDSYPSLQETTPPDDCLGKPHSPHGSQPDSPLGFGKYELLEEIGRGGMGVVFKARHLELQRVVAVKMLLFGQLSTPDQIERFHAEARAAARLSHPSIVPIFDVGQENGQHYFAMEYVEGESLAERLRRGRLEPMEAARLTTRIAVSVDYLHQQGVIHRDLKPSNVLFDTADFPKLTDFGLAKVFTEDTSRTRSGAIAGTPAYMAPEQAAGRSRNVTPSSDVYSLGVMLYEMLTGRTPFQADNALDLLVDVVESDPVSPRHYRRDLPRALEWICLKCLAKDPGERYRSAAELAEDLRRFQAEESVNAQPAGRFERLVRWMRQEPGLTVRIGVVIFTALVQWRHWLSGEPFSLTGQLIVFVALILLLLGRSLVLRVHFRWGLSRAAPYVAAGLDALLVTCVLLNLGGDAGPLLVAYPLMIVGSGLWFRRSVVWWTTGLTIASYLVVAWLRPIGLDRSEYHFLFIVGLLMMGFVLVYQVRRVRLLGSHLDQLRAAED</sequence>
<dbReference type="Gene3D" id="1.10.510.10">
    <property type="entry name" value="Transferase(Phosphotransferase) domain 1"/>
    <property type="match status" value="1"/>
</dbReference>
<dbReference type="CDD" id="cd14014">
    <property type="entry name" value="STKc_PknB_like"/>
    <property type="match status" value="1"/>
</dbReference>
<feature type="transmembrane region" description="Helical" evidence="9">
    <location>
        <begin position="505"/>
        <end position="524"/>
    </location>
</feature>
<name>A0A518AWZ0_9BACT</name>
<dbReference type="PROSITE" id="PS50011">
    <property type="entry name" value="PROTEIN_KINASE_DOM"/>
    <property type="match status" value="1"/>
</dbReference>
<dbReference type="InterPro" id="IPR017441">
    <property type="entry name" value="Protein_kinase_ATP_BS"/>
</dbReference>
<proteinExistence type="predicted"/>
<feature type="region of interest" description="Disordered" evidence="8">
    <location>
        <begin position="50"/>
        <end position="81"/>
    </location>
</feature>
<keyword evidence="2" id="KW-0723">Serine/threonine-protein kinase</keyword>
<keyword evidence="5 11" id="KW-0418">Kinase</keyword>
<keyword evidence="9" id="KW-0472">Membrane</keyword>
<dbReference type="GO" id="GO:0005524">
    <property type="term" value="F:ATP binding"/>
    <property type="evidence" value="ECO:0007669"/>
    <property type="project" value="UniProtKB-UniRule"/>
</dbReference>
<evidence type="ECO:0000256" key="6">
    <source>
        <dbReference type="ARBA" id="ARBA00022840"/>
    </source>
</evidence>
<feature type="transmembrane region" description="Helical" evidence="9">
    <location>
        <begin position="478"/>
        <end position="499"/>
    </location>
</feature>
<dbReference type="KEGG" id="knv:Pan216_00830"/>
<accession>A0A518AWZ0</accession>
<dbReference type="Proteomes" id="UP000317093">
    <property type="component" value="Chromosome"/>
</dbReference>
<evidence type="ECO:0000256" key="8">
    <source>
        <dbReference type="SAM" id="MobiDB-lite"/>
    </source>
</evidence>
<evidence type="ECO:0000313" key="12">
    <source>
        <dbReference type="Proteomes" id="UP000317093"/>
    </source>
</evidence>
<keyword evidence="4 7" id="KW-0547">Nucleotide-binding</keyword>
<gene>
    <name evidence="11" type="primary">prkC_1</name>
    <name evidence="11" type="ORF">Pan216_00830</name>
</gene>
<evidence type="ECO:0000256" key="4">
    <source>
        <dbReference type="ARBA" id="ARBA00022741"/>
    </source>
</evidence>
<evidence type="ECO:0000259" key="10">
    <source>
        <dbReference type="PROSITE" id="PS50011"/>
    </source>
</evidence>
<dbReference type="EMBL" id="CP036279">
    <property type="protein sequence ID" value="QDU59255.1"/>
    <property type="molecule type" value="Genomic_DNA"/>
</dbReference>
<protein>
    <recommendedName>
        <fullName evidence="1">non-specific serine/threonine protein kinase</fullName>
        <ecNumber evidence="1">2.7.11.1</ecNumber>
    </recommendedName>
</protein>
<dbReference type="PANTHER" id="PTHR43289:SF6">
    <property type="entry name" value="SERINE_THREONINE-PROTEIN KINASE NEKL-3"/>
    <property type="match status" value="1"/>
</dbReference>
<keyword evidence="6 7" id="KW-0067">ATP-binding</keyword>
<feature type="binding site" evidence="7">
    <location>
        <position position="114"/>
    </location>
    <ligand>
        <name>ATP</name>
        <dbReference type="ChEBI" id="CHEBI:30616"/>
    </ligand>
</feature>
<dbReference type="AlphaFoldDB" id="A0A518AWZ0"/>
<dbReference type="Gene3D" id="3.30.200.20">
    <property type="entry name" value="Phosphorylase Kinase, domain 1"/>
    <property type="match status" value="1"/>
</dbReference>
<evidence type="ECO:0000256" key="5">
    <source>
        <dbReference type="ARBA" id="ARBA00022777"/>
    </source>
</evidence>
<dbReference type="InterPro" id="IPR011009">
    <property type="entry name" value="Kinase-like_dom_sf"/>
</dbReference>
<keyword evidence="9" id="KW-0812">Transmembrane</keyword>
<organism evidence="11 12">
    <name type="scientific">Kolteria novifilia</name>
    <dbReference type="NCBI Taxonomy" id="2527975"/>
    <lineage>
        <taxon>Bacteria</taxon>
        <taxon>Pseudomonadati</taxon>
        <taxon>Planctomycetota</taxon>
        <taxon>Planctomycetia</taxon>
        <taxon>Kolteriales</taxon>
        <taxon>Kolteriaceae</taxon>
        <taxon>Kolteria</taxon>
    </lineage>
</organism>
<dbReference type="PROSITE" id="PS00108">
    <property type="entry name" value="PROTEIN_KINASE_ST"/>
    <property type="match status" value="1"/>
</dbReference>
<dbReference type="PANTHER" id="PTHR43289">
    <property type="entry name" value="MITOGEN-ACTIVATED PROTEIN KINASE KINASE KINASE 20-RELATED"/>
    <property type="match status" value="1"/>
</dbReference>
<keyword evidence="3 11" id="KW-0808">Transferase</keyword>
<evidence type="ECO:0000256" key="1">
    <source>
        <dbReference type="ARBA" id="ARBA00012513"/>
    </source>
</evidence>
<dbReference type="GO" id="GO:0004674">
    <property type="term" value="F:protein serine/threonine kinase activity"/>
    <property type="evidence" value="ECO:0007669"/>
    <property type="project" value="UniProtKB-KW"/>
</dbReference>
<dbReference type="PROSITE" id="PS00107">
    <property type="entry name" value="PROTEIN_KINASE_ATP"/>
    <property type="match status" value="1"/>
</dbReference>
<evidence type="ECO:0000256" key="9">
    <source>
        <dbReference type="SAM" id="Phobius"/>
    </source>
</evidence>
<evidence type="ECO:0000256" key="2">
    <source>
        <dbReference type="ARBA" id="ARBA00022527"/>
    </source>
</evidence>
<keyword evidence="9" id="KW-1133">Transmembrane helix</keyword>
<dbReference type="InterPro" id="IPR008271">
    <property type="entry name" value="Ser/Thr_kinase_AS"/>
</dbReference>
<reference evidence="11 12" key="1">
    <citation type="submission" date="2019-02" db="EMBL/GenBank/DDBJ databases">
        <title>Deep-cultivation of Planctomycetes and their phenomic and genomic characterization uncovers novel biology.</title>
        <authorList>
            <person name="Wiegand S."/>
            <person name="Jogler M."/>
            <person name="Boedeker C."/>
            <person name="Pinto D."/>
            <person name="Vollmers J."/>
            <person name="Rivas-Marin E."/>
            <person name="Kohn T."/>
            <person name="Peeters S.H."/>
            <person name="Heuer A."/>
            <person name="Rast P."/>
            <person name="Oberbeckmann S."/>
            <person name="Bunk B."/>
            <person name="Jeske O."/>
            <person name="Meyerdierks A."/>
            <person name="Storesund J.E."/>
            <person name="Kallscheuer N."/>
            <person name="Luecker S."/>
            <person name="Lage O.M."/>
            <person name="Pohl T."/>
            <person name="Merkel B.J."/>
            <person name="Hornburger P."/>
            <person name="Mueller R.-W."/>
            <person name="Bruemmer F."/>
            <person name="Labrenz M."/>
            <person name="Spormann A.M."/>
            <person name="Op den Camp H."/>
            <person name="Overmann J."/>
            <person name="Amann R."/>
            <person name="Jetten M.S.M."/>
            <person name="Mascher T."/>
            <person name="Medema M.H."/>
            <person name="Devos D.P."/>
            <person name="Kaster A.-K."/>
            <person name="Ovreas L."/>
            <person name="Rohde M."/>
            <person name="Galperin M.Y."/>
            <person name="Jogler C."/>
        </authorList>
    </citation>
    <scope>NUCLEOTIDE SEQUENCE [LARGE SCALE GENOMIC DNA]</scope>
    <source>
        <strain evidence="11 12">Pan216</strain>
    </source>
</reference>